<accession>A0A845QEE0</accession>
<keyword evidence="2" id="KW-0479">Metal-binding</keyword>
<dbReference type="InterPro" id="IPR037518">
    <property type="entry name" value="MPN"/>
</dbReference>
<evidence type="ECO:0000256" key="4">
    <source>
        <dbReference type="ARBA" id="ARBA00022833"/>
    </source>
</evidence>
<keyword evidence="5" id="KW-0482">Metalloprotease</keyword>
<gene>
    <name evidence="9" type="primary">radC</name>
    <name evidence="9" type="ORF">GTQ45_14485</name>
</gene>
<comment type="caution">
    <text evidence="9">The sequence shown here is derived from an EMBL/GenBank/DDBJ whole genome shotgun (WGS) entry which is preliminary data.</text>
</comment>
<evidence type="ECO:0000313" key="10">
    <source>
        <dbReference type="Proteomes" id="UP000470384"/>
    </source>
</evidence>
<dbReference type="RefSeq" id="WP_160588933.1">
    <property type="nucleotide sequence ID" value="NZ_BMHN01000001.1"/>
</dbReference>
<comment type="similarity">
    <text evidence="6">Belongs to the UPF0758 family.</text>
</comment>
<dbReference type="EMBL" id="WXYQ01000012">
    <property type="protein sequence ID" value="NBG96943.1"/>
    <property type="molecule type" value="Genomic_DNA"/>
</dbReference>
<dbReference type="NCBIfam" id="NF000642">
    <property type="entry name" value="PRK00024.1"/>
    <property type="match status" value="1"/>
</dbReference>
<evidence type="ECO:0000256" key="3">
    <source>
        <dbReference type="ARBA" id="ARBA00022801"/>
    </source>
</evidence>
<organism evidence="9 10">
    <name type="scientific">Pyruvatibacter mobilis</name>
    <dbReference type="NCBI Taxonomy" id="1712261"/>
    <lineage>
        <taxon>Bacteria</taxon>
        <taxon>Pseudomonadati</taxon>
        <taxon>Pseudomonadota</taxon>
        <taxon>Alphaproteobacteria</taxon>
        <taxon>Hyphomicrobiales</taxon>
        <taxon>Parvibaculaceae</taxon>
        <taxon>Pyruvatibacter</taxon>
    </lineage>
</organism>
<feature type="compositionally biased region" description="Basic and acidic residues" evidence="7">
    <location>
        <begin position="42"/>
        <end position="51"/>
    </location>
</feature>
<dbReference type="OrthoDB" id="9804482at2"/>
<evidence type="ECO:0000256" key="7">
    <source>
        <dbReference type="SAM" id="MobiDB-lite"/>
    </source>
</evidence>
<dbReference type="CDD" id="cd08071">
    <property type="entry name" value="MPN_DUF2466"/>
    <property type="match status" value="1"/>
</dbReference>
<feature type="compositionally biased region" description="Low complexity" evidence="7">
    <location>
        <begin position="27"/>
        <end position="40"/>
    </location>
</feature>
<dbReference type="PANTHER" id="PTHR30471">
    <property type="entry name" value="DNA REPAIR PROTEIN RADC"/>
    <property type="match status" value="1"/>
</dbReference>
<dbReference type="InterPro" id="IPR001405">
    <property type="entry name" value="UPF0758"/>
</dbReference>
<dbReference type="InterPro" id="IPR025657">
    <property type="entry name" value="RadC_JAB"/>
</dbReference>
<dbReference type="InterPro" id="IPR010994">
    <property type="entry name" value="RuvA_2-like"/>
</dbReference>
<dbReference type="SUPFAM" id="SSF102712">
    <property type="entry name" value="JAB1/MPN domain"/>
    <property type="match status" value="1"/>
</dbReference>
<keyword evidence="1" id="KW-0645">Protease</keyword>
<dbReference type="GO" id="GO:0006508">
    <property type="term" value="P:proteolysis"/>
    <property type="evidence" value="ECO:0007669"/>
    <property type="project" value="UniProtKB-KW"/>
</dbReference>
<protein>
    <submittedName>
        <fullName evidence="9">DNA repair protein RadC</fullName>
    </submittedName>
</protein>
<dbReference type="GO" id="GO:0008237">
    <property type="term" value="F:metallopeptidase activity"/>
    <property type="evidence" value="ECO:0007669"/>
    <property type="project" value="UniProtKB-KW"/>
</dbReference>
<dbReference type="Gene3D" id="3.40.140.10">
    <property type="entry name" value="Cytidine Deaminase, domain 2"/>
    <property type="match status" value="1"/>
</dbReference>
<dbReference type="PROSITE" id="PS01302">
    <property type="entry name" value="UPF0758"/>
    <property type="match status" value="1"/>
</dbReference>
<keyword evidence="3" id="KW-0378">Hydrolase</keyword>
<feature type="domain" description="MPN" evidence="8">
    <location>
        <begin position="158"/>
        <end position="280"/>
    </location>
</feature>
<evidence type="ECO:0000313" key="9">
    <source>
        <dbReference type="EMBL" id="NBG96943.1"/>
    </source>
</evidence>
<evidence type="ECO:0000256" key="5">
    <source>
        <dbReference type="ARBA" id="ARBA00023049"/>
    </source>
</evidence>
<dbReference type="AlphaFoldDB" id="A0A845QEE0"/>
<dbReference type="GeneID" id="300654213"/>
<sequence>MSGFEDTGGKPLPRLQPDTRDAGAKQGADPAPAPGTGAPEKPAPRSAEKSAPRSKAAAPSHAGHRQRLRARFIEGGPDALPDYELLEMVLFRAIPRRDTKPLAKALIAHFGSFNEVITAPVDRLTEVTGVSEGVATELKLIQAAALRLAKSAVMDRPAISSWSALVDYCSAAMAYETTEQFRVLFLDRKNVLIADEIQSRGTIDHTPVYPREVIKRALELGASAIILVHNHPSGDPSPSRADVEMTKKIEDAAKPLGVAVHDHLVIGKGQHASLRQLGLL</sequence>
<dbReference type="PROSITE" id="PS50249">
    <property type="entry name" value="MPN"/>
    <property type="match status" value="1"/>
</dbReference>
<proteinExistence type="inferred from homology"/>
<evidence type="ECO:0000256" key="1">
    <source>
        <dbReference type="ARBA" id="ARBA00022670"/>
    </source>
</evidence>
<dbReference type="InterPro" id="IPR020891">
    <property type="entry name" value="UPF0758_CS"/>
</dbReference>
<dbReference type="SUPFAM" id="SSF47781">
    <property type="entry name" value="RuvA domain 2-like"/>
    <property type="match status" value="1"/>
</dbReference>
<evidence type="ECO:0000259" key="8">
    <source>
        <dbReference type="PROSITE" id="PS50249"/>
    </source>
</evidence>
<name>A0A845QEE0_9HYPH</name>
<dbReference type="Pfam" id="PF04002">
    <property type="entry name" value="RadC"/>
    <property type="match status" value="1"/>
</dbReference>
<keyword evidence="10" id="KW-1185">Reference proteome</keyword>
<evidence type="ECO:0000256" key="6">
    <source>
        <dbReference type="RuleBase" id="RU003797"/>
    </source>
</evidence>
<dbReference type="NCBIfam" id="TIGR00608">
    <property type="entry name" value="radc"/>
    <property type="match status" value="1"/>
</dbReference>
<evidence type="ECO:0000256" key="2">
    <source>
        <dbReference type="ARBA" id="ARBA00022723"/>
    </source>
</evidence>
<keyword evidence="4" id="KW-0862">Zinc</keyword>
<feature type="region of interest" description="Disordered" evidence="7">
    <location>
        <begin position="1"/>
        <end position="67"/>
    </location>
</feature>
<reference evidence="9 10" key="1">
    <citation type="journal article" date="2016" name="Int. J. Syst. Evol. Microbiol.">
        <title>Pyruvatibacter mobilis gen. nov., sp. nov., a marine bacterium from the culture broth of Picochlorum sp. 122.</title>
        <authorList>
            <person name="Wang G."/>
            <person name="Tang M."/>
            <person name="Wu H."/>
            <person name="Dai S."/>
            <person name="Li T."/>
            <person name="Chen C."/>
            <person name="He H."/>
            <person name="Fan J."/>
            <person name="Xiang W."/>
            <person name="Li X."/>
        </authorList>
    </citation>
    <scope>NUCLEOTIDE SEQUENCE [LARGE SCALE GENOMIC DNA]</scope>
    <source>
        <strain evidence="9 10">GYP-11</strain>
    </source>
</reference>
<dbReference type="Proteomes" id="UP000470384">
    <property type="component" value="Unassembled WGS sequence"/>
</dbReference>
<dbReference type="Gene3D" id="1.10.150.20">
    <property type="entry name" value="5' to 3' exonuclease, C-terminal subdomain"/>
    <property type="match status" value="1"/>
</dbReference>
<dbReference type="PANTHER" id="PTHR30471:SF3">
    <property type="entry name" value="UPF0758 PROTEIN YEES-RELATED"/>
    <property type="match status" value="1"/>
</dbReference>
<dbReference type="GO" id="GO:0046872">
    <property type="term" value="F:metal ion binding"/>
    <property type="evidence" value="ECO:0007669"/>
    <property type="project" value="UniProtKB-KW"/>
</dbReference>